<dbReference type="EMBL" id="CANTFL010000320">
    <property type="protein sequence ID" value="CAI5720729.1"/>
    <property type="molecule type" value="Genomic_DNA"/>
</dbReference>
<evidence type="ECO:0000259" key="4">
    <source>
        <dbReference type="Pfam" id="PF04413"/>
    </source>
</evidence>
<name>A0AAV0TEN8_HYABA</name>
<comment type="caution">
    <text evidence="5">The sequence shown here is derived from an EMBL/GenBank/DDBJ whole genome shotgun (WGS) entry which is preliminary data.</text>
</comment>
<reference evidence="5" key="1">
    <citation type="submission" date="2022-12" db="EMBL/GenBank/DDBJ databases">
        <authorList>
            <person name="Webb A."/>
        </authorList>
    </citation>
    <scope>NUCLEOTIDE SEQUENCE</scope>
    <source>
        <strain evidence="5">Hp1</strain>
    </source>
</reference>
<dbReference type="GO" id="GO:0009245">
    <property type="term" value="P:lipid A biosynthetic process"/>
    <property type="evidence" value="ECO:0007669"/>
    <property type="project" value="TreeGrafter"/>
</dbReference>
<keyword evidence="1" id="KW-0808">Transferase</keyword>
<dbReference type="Pfam" id="PF04413">
    <property type="entry name" value="Glycos_transf_N"/>
    <property type="match status" value="1"/>
</dbReference>
<dbReference type="InterPro" id="IPR038107">
    <property type="entry name" value="Glycos_transf_N_sf"/>
</dbReference>
<proteinExistence type="predicted"/>
<feature type="domain" description="3-deoxy-D-manno-octulosonic-acid transferase N-terminal" evidence="4">
    <location>
        <begin position="44"/>
        <end position="228"/>
    </location>
</feature>
<feature type="active site" description="Proton acceptor" evidence="2">
    <location>
        <position position="62"/>
    </location>
</feature>
<gene>
    <name evidence="5" type="ORF">HBR001_LOCUS2455</name>
</gene>
<sequence length="463" mass="51555">MPLVSWVVHRKDGRRLVPRSVTAERFGCRAPSDHWHESEGPHTAGERNQCFTLWIHTASVGESLSALPLVELALNTPMLDDVLASRACREQKQVRVLLSTSTTAARQVVTDRMKDHHNVTCVLAPLDHLSCVQRFYDAWQPDVGIWIESEIWPTLIAEAARRGIRIGLLNGRMSARSFQFWRLPGMRELSTSVVSKFSLVLCQDEQNRQRFEQLGAQRAHAMVNLKFASQRLPGNAIENAALKRAIGLRPAWVAVSTHADEEVIMAHVHTELSRRCRGDQQLLTVMIPRHPTRTSTIVEQLRCKFPELTVALRSCDRLPSPAVDIFIVDTMGESDVYFDAIATAVIGGTFVKRGGHNPIEPLRAGCNVLMGPHMENFADMFHVLQSKAAESLQSVSGPQELVAVLETRLPTAGQNASDNADAIDCASASDSRAKLVQVMADLATSTRLQYKTRLRRWLASRQV</sequence>
<dbReference type="InterPro" id="IPR007507">
    <property type="entry name" value="Glycos_transf_N"/>
</dbReference>
<keyword evidence="6" id="KW-1185">Reference proteome</keyword>
<accession>A0AAV0TEN8</accession>
<evidence type="ECO:0000256" key="1">
    <source>
        <dbReference type="ARBA" id="ARBA00022679"/>
    </source>
</evidence>
<protein>
    <recommendedName>
        <fullName evidence="4">3-deoxy-D-manno-octulosonic-acid transferase N-terminal domain-containing protein</fullName>
    </recommendedName>
</protein>
<organism evidence="5 6">
    <name type="scientific">Hyaloperonospora brassicae</name>
    <name type="common">Brassica downy mildew</name>
    <name type="synonym">Peronospora brassicae</name>
    <dbReference type="NCBI Taxonomy" id="162125"/>
    <lineage>
        <taxon>Eukaryota</taxon>
        <taxon>Sar</taxon>
        <taxon>Stramenopiles</taxon>
        <taxon>Oomycota</taxon>
        <taxon>Peronosporomycetes</taxon>
        <taxon>Peronosporales</taxon>
        <taxon>Peronosporaceae</taxon>
        <taxon>Hyaloperonospora</taxon>
    </lineage>
</organism>
<dbReference type="GO" id="GO:0005886">
    <property type="term" value="C:plasma membrane"/>
    <property type="evidence" value="ECO:0007669"/>
    <property type="project" value="TreeGrafter"/>
</dbReference>
<evidence type="ECO:0000313" key="6">
    <source>
        <dbReference type="Proteomes" id="UP001162031"/>
    </source>
</evidence>
<dbReference type="InterPro" id="IPR039901">
    <property type="entry name" value="Kdotransferase"/>
</dbReference>
<evidence type="ECO:0000313" key="5">
    <source>
        <dbReference type="EMBL" id="CAI5720729.1"/>
    </source>
</evidence>
<dbReference type="Gene3D" id="3.40.50.2000">
    <property type="entry name" value="Glycogen Phosphorylase B"/>
    <property type="match status" value="1"/>
</dbReference>
<dbReference type="Gene3D" id="3.40.50.11720">
    <property type="entry name" value="3-Deoxy-D-manno-octulosonic-acid transferase, N-terminal domain"/>
    <property type="match status" value="1"/>
</dbReference>
<dbReference type="AlphaFoldDB" id="A0AAV0TEN8"/>
<dbReference type="PANTHER" id="PTHR42755:SF1">
    <property type="entry name" value="3-DEOXY-D-MANNO-OCTULOSONIC ACID TRANSFERASE, MITOCHONDRIAL-RELATED"/>
    <property type="match status" value="1"/>
</dbReference>
<dbReference type="PANTHER" id="PTHR42755">
    <property type="entry name" value="3-DEOXY-MANNO-OCTULOSONATE CYTIDYLYLTRANSFERASE"/>
    <property type="match status" value="1"/>
</dbReference>
<feature type="site" description="Transition state stabilizer" evidence="3">
    <location>
        <position position="226"/>
    </location>
</feature>
<dbReference type="GO" id="GO:0016740">
    <property type="term" value="F:transferase activity"/>
    <property type="evidence" value="ECO:0007669"/>
    <property type="project" value="UniProtKB-KW"/>
</dbReference>
<feature type="site" description="Transition state stabilizer" evidence="3">
    <location>
        <position position="148"/>
    </location>
</feature>
<evidence type="ECO:0000256" key="3">
    <source>
        <dbReference type="PIRSR" id="PIRSR639901-2"/>
    </source>
</evidence>
<dbReference type="Proteomes" id="UP001162031">
    <property type="component" value="Unassembled WGS sequence"/>
</dbReference>
<evidence type="ECO:0000256" key="2">
    <source>
        <dbReference type="PIRSR" id="PIRSR639901-1"/>
    </source>
</evidence>